<comment type="caution">
    <text evidence="1">The sequence shown here is derived from an EMBL/GenBank/DDBJ whole genome shotgun (WGS) entry which is preliminary data.</text>
</comment>
<keyword evidence="2" id="KW-1185">Reference proteome</keyword>
<reference evidence="1 2" key="1">
    <citation type="submission" date="2024-06" db="EMBL/GenBank/DDBJ databases">
        <title>Genomic Encyclopedia of Type Strains, Phase IV (KMG-IV): sequencing the most valuable type-strain genomes for metagenomic binning, comparative biology and taxonomic classification.</title>
        <authorList>
            <person name="Goeker M."/>
        </authorList>
    </citation>
    <scope>NUCLEOTIDE SEQUENCE [LARGE SCALE GENOMIC DNA]</scope>
    <source>
        <strain evidence="1 2">DSM 105042</strain>
    </source>
</reference>
<dbReference type="RefSeq" id="WP_247244043.1">
    <property type="nucleotide sequence ID" value="NZ_JALJRA010000008.1"/>
</dbReference>
<dbReference type="InterPro" id="IPR029044">
    <property type="entry name" value="Nucleotide-diphossugar_trans"/>
</dbReference>
<accession>A0ABV2H762</accession>
<dbReference type="Proteomes" id="UP001549031">
    <property type="component" value="Unassembled WGS sequence"/>
</dbReference>
<name>A0ABV2H762_9HYPH</name>
<sequence>MASSNSPDPVNVICMKWGTLYGPEYVNNLFYGVRRHLRRAHRFVCFTDDAGGLDTRIQVEPLPYMQMRQGETDLRWRKLSVLASDLADLSGPTLFLDLDLVVIDQLDPFFDLDGRFYIIRDDDLFRAKPLRKLNHSRDRFLSMVGNSSVFRFEFGHHADLLEDYLADPERAAQEFEHEQQFLSDRICKAGELRYWPAEWCVSFKNACVPRYLKSFFADPKPPVGARVVVFAANPKMSEVLAGGGQKWYRRIGDVGWLRQAWTTLS</sequence>
<evidence type="ECO:0008006" key="3">
    <source>
        <dbReference type="Google" id="ProtNLM"/>
    </source>
</evidence>
<evidence type="ECO:0000313" key="1">
    <source>
        <dbReference type="EMBL" id="MET3586351.1"/>
    </source>
</evidence>
<dbReference type="SUPFAM" id="SSF53448">
    <property type="entry name" value="Nucleotide-diphospho-sugar transferases"/>
    <property type="match status" value="1"/>
</dbReference>
<evidence type="ECO:0000313" key="2">
    <source>
        <dbReference type="Proteomes" id="UP001549031"/>
    </source>
</evidence>
<dbReference type="EMBL" id="JBEPLJ010000008">
    <property type="protein sequence ID" value="MET3586351.1"/>
    <property type="molecule type" value="Genomic_DNA"/>
</dbReference>
<protein>
    <recommendedName>
        <fullName evidence="3">Glycosyltransferase</fullName>
    </recommendedName>
</protein>
<gene>
    <name evidence="1" type="ORF">ABID21_002468</name>
</gene>
<proteinExistence type="predicted"/>
<organism evidence="1 2">
    <name type="scientific">Pseudorhizobium tarimense</name>
    <dbReference type="NCBI Taxonomy" id="1079109"/>
    <lineage>
        <taxon>Bacteria</taxon>
        <taxon>Pseudomonadati</taxon>
        <taxon>Pseudomonadota</taxon>
        <taxon>Alphaproteobacteria</taxon>
        <taxon>Hyphomicrobiales</taxon>
        <taxon>Rhizobiaceae</taxon>
        <taxon>Rhizobium/Agrobacterium group</taxon>
        <taxon>Pseudorhizobium</taxon>
    </lineage>
</organism>